<dbReference type="EMBL" id="BMYO01000003">
    <property type="protein sequence ID" value="GHD59770.1"/>
    <property type="molecule type" value="Genomic_DNA"/>
</dbReference>
<evidence type="ECO:0000313" key="2">
    <source>
        <dbReference type="Proteomes" id="UP000604737"/>
    </source>
</evidence>
<comment type="caution">
    <text evidence="1">The sequence shown here is derived from an EMBL/GenBank/DDBJ whole genome shotgun (WGS) entry which is preliminary data.</text>
</comment>
<reference evidence="2" key="1">
    <citation type="journal article" date="2019" name="Int. J. Syst. Evol. Microbiol.">
        <title>The Global Catalogue of Microorganisms (GCM) 10K type strain sequencing project: providing services to taxonomists for standard genome sequencing and annotation.</title>
        <authorList>
            <consortium name="The Broad Institute Genomics Platform"/>
            <consortium name="The Broad Institute Genome Sequencing Center for Infectious Disease"/>
            <person name="Wu L."/>
            <person name="Ma J."/>
        </authorList>
    </citation>
    <scope>NUCLEOTIDE SEQUENCE [LARGE SCALE GENOMIC DNA]</scope>
    <source>
        <strain evidence="2">KCTC 23701</strain>
    </source>
</reference>
<evidence type="ECO:0000313" key="1">
    <source>
        <dbReference type="EMBL" id="GHD59770.1"/>
    </source>
</evidence>
<sequence length="78" mass="8368">MNITRHQLPIPKTWIGQTQIFVGTAEYIAAGESGIGPCEGCVAEHWPDCASLPSCSGSSINAPGVIWIKARNEMEDKP</sequence>
<name>A0ABQ3GXR8_9NEIS</name>
<gene>
    <name evidence="1" type="ORF">GCM10007350_11480</name>
</gene>
<dbReference type="Proteomes" id="UP000604737">
    <property type="component" value="Unassembled WGS sequence"/>
</dbReference>
<dbReference type="RefSeq" id="WP_189459224.1">
    <property type="nucleotide sequence ID" value="NZ_BMYO01000003.1"/>
</dbReference>
<proteinExistence type="predicted"/>
<accession>A0ABQ3GXR8</accession>
<protein>
    <submittedName>
        <fullName evidence="1">Uncharacterized protein</fullName>
    </submittedName>
</protein>
<organism evidence="1 2">
    <name type="scientific">Jeongeupia chitinilytica</name>
    <dbReference type="NCBI Taxonomy" id="1041641"/>
    <lineage>
        <taxon>Bacteria</taxon>
        <taxon>Pseudomonadati</taxon>
        <taxon>Pseudomonadota</taxon>
        <taxon>Betaproteobacteria</taxon>
        <taxon>Neisseriales</taxon>
        <taxon>Chitinibacteraceae</taxon>
        <taxon>Jeongeupia</taxon>
    </lineage>
</organism>
<keyword evidence="2" id="KW-1185">Reference proteome</keyword>